<dbReference type="RefSeq" id="WP_114296455.1">
    <property type="nucleotide sequence ID" value="NZ_QPJT01000003.1"/>
</dbReference>
<evidence type="ECO:0000313" key="9">
    <source>
        <dbReference type="Proteomes" id="UP000253034"/>
    </source>
</evidence>
<dbReference type="Gene3D" id="3.30.1490.480">
    <property type="entry name" value="Endolytic murein transglycosylase"/>
    <property type="match status" value="1"/>
</dbReference>
<comment type="function">
    <text evidence="7">Functions as a peptidoglycan terminase that cleaves nascent peptidoglycan strands endolytically to terminate their elongation.</text>
</comment>
<dbReference type="Gene3D" id="3.30.160.60">
    <property type="entry name" value="Classic Zinc Finger"/>
    <property type="match status" value="1"/>
</dbReference>
<protein>
    <recommendedName>
        <fullName evidence="7">Endolytic murein transglycosylase</fullName>
        <ecNumber evidence="7">4.2.2.29</ecNumber>
    </recommendedName>
    <alternativeName>
        <fullName evidence="7">Peptidoglycan lytic transglycosylase</fullName>
    </alternativeName>
    <alternativeName>
        <fullName evidence="7">Peptidoglycan polymerization terminase</fullName>
    </alternativeName>
</protein>
<comment type="subcellular location">
    <subcellularLocation>
        <location evidence="7">Cell membrane</location>
        <topology evidence="7">Single-pass membrane protein</topology>
    </subcellularLocation>
</comment>
<comment type="similarity">
    <text evidence="7">Belongs to the transglycosylase MltG family.</text>
</comment>
<keyword evidence="4 7" id="KW-0472">Membrane</keyword>
<dbReference type="HAMAP" id="MF_02065">
    <property type="entry name" value="MltG"/>
    <property type="match status" value="1"/>
</dbReference>
<evidence type="ECO:0000313" key="8">
    <source>
        <dbReference type="EMBL" id="RCX19390.1"/>
    </source>
</evidence>
<reference evidence="8 9" key="1">
    <citation type="submission" date="2018-07" db="EMBL/GenBank/DDBJ databases">
        <title>Genomic Encyclopedia of Type Strains, Phase IV (KMG-IV): sequencing the most valuable type-strain genomes for metagenomic binning, comparative biology and taxonomic classification.</title>
        <authorList>
            <person name="Goeker M."/>
        </authorList>
    </citation>
    <scope>NUCLEOTIDE SEQUENCE [LARGE SCALE GENOMIC DNA]</scope>
    <source>
        <strain evidence="8 9">DSM 27016</strain>
    </source>
</reference>
<dbReference type="EC" id="4.2.2.29" evidence="7"/>
<proteinExistence type="inferred from homology"/>
<name>A0A369BCW0_9FIRM</name>
<sequence>MSEDASEKDGRYSVRNKIFLRLSVFVLIVLLTAASCMFSYKYVMKNVIRNEQAAISILPEDEVHISIPRGSGTGHIADILKENKIISSTGMFKLISKINGFDGAYRSGEHIVSPKLGYVEIMAVLTGDPLPDPGMKVTIPEGYNYKQLVKLLSEKGLIDENEFARVVHSEELGFDFLKDIPKDREHRLEGYLFPETYEFEAKDGREKEIINKMLEQFGKVFTAKQRDRAKELGMSTDEIITLASIIEREARVSGERARISGVFYNRLKSKDKTLRRLQSCATIQYILYSQTGKIKDVILNEDTEIDSPYNTYIHEGLPPGPICSPGEESIMAALYPEDHSYMFFVAKEDGSGEHFFSKTYNEHLSAQAKAQRTLKSR</sequence>
<feature type="site" description="Important for catalytic activity" evidence="7">
    <location>
        <position position="249"/>
    </location>
</feature>
<dbReference type="Pfam" id="PF02618">
    <property type="entry name" value="YceG"/>
    <property type="match status" value="1"/>
</dbReference>
<feature type="transmembrane region" description="Helical" evidence="7">
    <location>
        <begin position="18"/>
        <end position="40"/>
    </location>
</feature>
<comment type="catalytic activity">
    <reaction evidence="7">
        <text>a peptidoglycan chain = a peptidoglycan chain with N-acetyl-1,6-anhydromuramyl-[peptide] at the reducing end + a peptidoglycan chain with N-acetylglucosamine at the non-reducing end.</text>
        <dbReference type="EC" id="4.2.2.29"/>
    </reaction>
</comment>
<evidence type="ECO:0000256" key="7">
    <source>
        <dbReference type="HAMAP-Rule" id="MF_02065"/>
    </source>
</evidence>
<dbReference type="GO" id="GO:0071555">
    <property type="term" value="P:cell wall organization"/>
    <property type="evidence" value="ECO:0007669"/>
    <property type="project" value="UniProtKB-KW"/>
</dbReference>
<dbReference type="PANTHER" id="PTHR30518:SF2">
    <property type="entry name" value="ENDOLYTIC MUREIN TRANSGLYCOSYLASE"/>
    <property type="match status" value="1"/>
</dbReference>
<keyword evidence="5 7" id="KW-0456">Lyase</keyword>
<evidence type="ECO:0000256" key="5">
    <source>
        <dbReference type="ARBA" id="ARBA00023239"/>
    </source>
</evidence>
<organism evidence="8 9">
    <name type="scientific">Anaerobacterium chartisolvens</name>
    <dbReference type="NCBI Taxonomy" id="1297424"/>
    <lineage>
        <taxon>Bacteria</taxon>
        <taxon>Bacillati</taxon>
        <taxon>Bacillota</taxon>
        <taxon>Clostridia</taxon>
        <taxon>Eubacteriales</taxon>
        <taxon>Oscillospiraceae</taxon>
        <taxon>Anaerobacterium</taxon>
    </lineage>
</organism>
<dbReference type="EMBL" id="QPJT01000003">
    <property type="protein sequence ID" value="RCX19390.1"/>
    <property type="molecule type" value="Genomic_DNA"/>
</dbReference>
<evidence type="ECO:0000256" key="4">
    <source>
        <dbReference type="ARBA" id="ARBA00023136"/>
    </source>
</evidence>
<dbReference type="CDD" id="cd08010">
    <property type="entry name" value="MltG_like"/>
    <property type="match status" value="1"/>
</dbReference>
<accession>A0A369BCW0</accession>
<evidence type="ECO:0000256" key="3">
    <source>
        <dbReference type="ARBA" id="ARBA00022989"/>
    </source>
</evidence>
<keyword evidence="9" id="KW-1185">Reference proteome</keyword>
<dbReference type="AlphaFoldDB" id="A0A369BCW0"/>
<keyword evidence="1 7" id="KW-1003">Cell membrane</keyword>
<dbReference type="GO" id="GO:0009252">
    <property type="term" value="P:peptidoglycan biosynthetic process"/>
    <property type="evidence" value="ECO:0007669"/>
    <property type="project" value="UniProtKB-UniRule"/>
</dbReference>
<evidence type="ECO:0000256" key="2">
    <source>
        <dbReference type="ARBA" id="ARBA00022692"/>
    </source>
</evidence>
<dbReference type="OrthoDB" id="9814591at2"/>
<dbReference type="PANTHER" id="PTHR30518">
    <property type="entry name" value="ENDOLYTIC MUREIN TRANSGLYCOSYLASE"/>
    <property type="match status" value="1"/>
</dbReference>
<comment type="caution">
    <text evidence="8">The sequence shown here is derived from an EMBL/GenBank/DDBJ whole genome shotgun (WGS) entry which is preliminary data.</text>
</comment>
<evidence type="ECO:0000256" key="6">
    <source>
        <dbReference type="ARBA" id="ARBA00023316"/>
    </source>
</evidence>
<keyword evidence="2 7" id="KW-0812">Transmembrane</keyword>
<keyword evidence="6 7" id="KW-0961">Cell wall biogenesis/degradation</keyword>
<dbReference type="GO" id="GO:0008932">
    <property type="term" value="F:lytic endotransglycosylase activity"/>
    <property type="evidence" value="ECO:0007669"/>
    <property type="project" value="UniProtKB-UniRule"/>
</dbReference>
<dbReference type="NCBIfam" id="TIGR00247">
    <property type="entry name" value="endolytic transglycosylase MltG"/>
    <property type="match status" value="1"/>
</dbReference>
<evidence type="ECO:0000256" key="1">
    <source>
        <dbReference type="ARBA" id="ARBA00022475"/>
    </source>
</evidence>
<dbReference type="Proteomes" id="UP000253034">
    <property type="component" value="Unassembled WGS sequence"/>
</dbReference>
<dbReference type="InterPro" id="IPR003770">
    <property type="entry name" value="MLTG-like"/>
</dbReference>
<gene>
    <name evidence="7" type="primary">mltG</name>
    <name evidence="8" type="ORF">DFR58_103135</name>
</gene>
<dbReference type="GO" id="GO:0005886">
    <property type="term" value="C:plasma membrane"/>
    <property type="evidence" value="ECO:0007669"/>
    <property type="project" value="UniProtKB-SubCell"/>
</dbReference>
<keyword evidence="3 7" id="KW-1133">Transmembrane helix</keyword>